<dbReference type="InterPro" id="IPR005119">
    <property type="entry name" value="LysR_subst-bd"/>
</dbReference>
<dbReference type="Proteomes" id="UP001495147">
    <property type="component" value="Unassembled WGS sequence"/>
</dbReference>
<evidence type="ECO:0000313" key="8">
    <source>
        <dbReference type="Proteomes" id="UP001495147"/>
    </source>
</evidence>
<organism evidence="7 8">
    <name type="scientific">Roseateles paludis</name>
    <dbReference type="NCBI Taxonomy" id="3145238"/>
    <lineage>
        <taxon>Bacteria</taxon>
        <taxon>Pseudomonadati</taxon>
        <taxon>Pseudomonadota</taxon>
        <taxon>Betaproteobacteria</taxon>
        <taxon>Burkholderiales</taxon>
        <taxon>Sphaerotilaceae</taxon>
        <taxon>Roseateles</taxon>
    </lineage>
</organism>
<protein>
    <submittedName>
        <fullName evidence="7">LysR family transcriptional regulator</fullName>
    </submittedName>
</protein>
<evidence type="ECO:0000259" key="6">
    <source>
        <dbReference type="PROSITE" id="PS50931"/>
    </source>
</evidence>
<keyword evidence="8" id="KW-1185">Reference proteome</keyword>
<keyword evidence="4" id="KW-0010">Activator</keyword>
<dbReference type="PANTHER" id="PTHR30537">
    <property type="entry name" value="HTH-TYPE TRANSCRIPTIONAL REGULATOR"/>
    <property type="match status" value="1"/>
</dbReference>
<dbReference type="InterPro" id="IPR036390">
    <property type="entry name" value="WH_DNA-bd_sf"/>
</dbReference>
<dbReference type="PRINTS" id="PR00039">
    <property type="entry name" value="HTHLYSR"/>
</dbReference>
<dbReference type="PANTHER" id="PTHR30537:SF70">
    <property type="entry name" value="HTH-TYPE TRANSCRIPTIONAL ACTIVATOR AMPR"/>
    <property type="match status" value="1"/>
</dbReference>
<dbReference type="SUPFAM" id="SSF46785">
    <property type="entry name" value="Winged helix' DNA-binding domain"/>
    <property type="match status" value="1"/>
</dbReference>
<dbReference type="InterPro" id="IPR036388">
    <property type="entry name" value="WH-like_DNA-bd_sf"/>
</dbReference>
<evidence type="ECO:0000256" key="2">
    <source>
        <dbReference type="ARBA" id="ARBA00023015"/>
    </source>
</evidence>
<evidence type="ECO:0000256" key="5">
    <source>
        <dbReference type="ARBA" id="ARBA00023163"/>
    </source>
</evidence>
<dbReference type="Gene3D" id="1.10.10.10">
    <property type="entry name" value="Winged helix-like DNA-binding domain superfamily/Winged helix DNA-binding domain"/>
    <property type="match status" value="1"/>
</dbReference>
<keyword evidence="2" id="KW-0805">Transcription regulation</keyword>
<keyword evidence="5" id="KW-0804">Transcription</keyword>
<dbReference type="SUPFAM" id="SSF53850">
    <property type="entry name" value="Periplasmic binding protein-like II"/>
    <property type="match status" value="1"/>
</dbReference>
<gene>
    <name evidence="7" type="ORF">ABDJ85_02575</name>
</gene>
<dbReference type="EMBL" id="JBDPZD010000001">
    <property type="protein sequence ID" value="MEO3690333.1"/>
    <property type="molecule type" value="Genomic_DNA"/>
</dbReference>
<dbReference type="RefSeq" id="WP_347703165.1">
    <property type="nucleotide sequence ID" value="NZ_JBDPZD010000001.1"/>
</dbReference>
<evidence type="ECO:0000256" key="4">
    <source>
        <dbReference type="ARBA" id="ARBA00023159"/>
    </source>
</evidence>
<evidence type="ECO:0000313" key="7">
    <source>
        <dbReference type="EMBL" id="MEO3690333.1"/>
    </source>
</evidence>
<proteinExistence type="inferred from homology"/>
<keyword evidence="3" id="KW-0238">DNA-binding</keyword>
<comment type="similarity">
    <text evidence="1">Belongs to the LysR transcriptional regulatory family.</text>
</comment>
<dbReference type="Pfam" id="PF00126">
    <property type="entry name" value="HTH_1"/>
    <property type="match status" value="1"/>
</dbReference>
<dbReference type="Pfam" id="PF03466">
    <property type="entry name" value="LysR_substrate"/>
    <property type="match status" value="1"/>
</dbReference>
<accession>A0ABV0FWM7</accession>
<sequence length="310" mass="33309">MPSTSLARFSLNSLHAFAAAARHLSFTRAADELCVTQAAVSQQIKALEAQLGKPLFLRTARGLQLSDEGTRLAPAVQQAFAQLDAALAQFESSAPRERLTVAVVGTYLHGHLLARLPDFEARHPHIELRLQTHNNKVDLATETLDAAIRFGDGAWRSVEALPLQAAPLSPLCAPSIAARLRAPADLRGQVLLRSYRAQDWPAWAQAAGCPALVARGPQFDSSVLMVQAAVQGAGVALAPPALFTRELASGALAQPFEATVDVGRYWLTRSLTRESGPAWAAFRDWLVGRPRSDAGPMSARDFNDPTADAR</sequence>
<feature type="domain" description="HTH lysR-type" evidence="6">
    <location>
        <begin position="9"/>
        <end position="66"/>
    </location>
</feature>
<dbReference type="InterPro" id="IPR000847">
    <property type="entry name" value="LysR_HTH_N"/>
</dbReference>
<evidence type="ECO:0000256" key="3">
    <source>
        <dbReference type="ARBA" id="ARBA00023125"/>
    </source>
</evidence>
<dbReference type="InterPro" id="IPR058163">
    <property type="entry name" value="LysR-type_TF_proteobact-type"/>
</dbReference>
<reference evidence="7 8" key="1">
    <citation type="submission" date="2024-05" db="EMBL/GenBank/DDBJ databases">
        <title>Roseateles sp. DJS-2-20 16S ribosomal RNA gene Genome sequencing and assembly.</title>
        <authorList>
            <person name="Woo H."/>
        </authorList>
    </citation>
    <scope>NUCLEOTIDE SEQUENCE [LARGE SCALE GENOMIC DNA]</scope>
    <source>
        <strain evidence="7 8">DJS-2-20</strain>
    </source>
</reference>
<comment type="caution">
    <text evidence="7">The sequence shown here is derived from an EMBL/GenBank/DDBJ whole genome shotgun (WGS) entry which is preliminary data.</text>
</comment>
<name>A0ABV0FWM7_9BURK</name>
<dbReference type="PROSITE" id="PS50931">
    <property type="entry name" value="HTH_LYSR"/>
    <property type="match status" value="1"/>
</dbReference>
<dbReference type="Gene3D" id="3.40.190.10">
    <property type="entry name" value="Periplasmic binding protein-like II"/>
    <property type="match status" value="2"/>
</dbReference>
<evidence type="ECO:0000256" key="1">
    <source>
        <dbReference type="ARBA" id="ARBA00009437"/>
    </source>
</evidence>